<proteinExistence type="predicted"/>
<evidence type="ECO:0000313" key="7">
    <source>
        <dbReference type="Proteomes" id="UP001157126"/>
    </source>
</evidence>
<dbReference type="InterPro" id="IPR004113">
    <property type="entry name" value="FAD-bd_oxidored_4_C"/>
</dbReference>
<comment type="cofactor">
    <cofactor evidence="1">
        <name>FAD</name>
        <dbReference type="ChEBI" id="CHEBI:57692"/>
    </cofactor>
</comment>
<dbReference type="InterPro" id="IPR016164">
    <property type="entry name" value="FAD-linked_Oxase-like_C"/>
</dbReference>
<dbReference type="SUPFAM" id="SSF56176">
    <property type="entry name" value="FAD-binding/transporter-associated domain-like"/>
    <property type="match status" value="1"/>
</dbReference>
<evidence type="ECO:0000256" key="2">
    <source>
        <dbReference type="ARBA" id="ARBA00022630"/>
    </source>
</evidence>
<comment type="caution">
    <text evidence="6">The sequence shown here is derived from an EMBL/GenBank/DDBJ whole genome shotgun (WGS) entry which is preliminary data.</text>
</comment>
<dbReference type="InterPro" id="IPR051914">
    <property type="entry name" value="FAD-linked_OxidoTrans_Type4"/>
</dbReference>
<dbReference type="InterPro" id="IPR006094">
    <property type="entry name" value="Oxid_FAD_bind_N"/>
</dbReference>
<gene>
    <name evidence="6" type="ORF">GCM10025883_11540</name>
</gene>
<evidence type="ECO:0000256" key="1">
    <source>
        <dbReference type="ARBA" id="ARBA00001974"/>
    </source>
</evidence>
<evidence type="ECO:0000259" key="5">
    <source>
        <dbReference type="PROSITE" id="PS51387"/>
    </source>
</evidence>
<name>A0ABQ6INS8_9MICO</name>
<protein>
    <submittedName>
        <fullName evidence="6">Oxidoreductase</fullName>
    </submittedName>
</protein>
<dbReference type="Pfam" id="PF01565">
    <property type="entry name" value="FAD_binding_4"/>
    <property type="match status" value="1"/>
</dbReference>
<feature type="domain" description="FAD-binding PCMH-type" evidence="5">
    <location>
        <begin position="51"/>
        <end position="230"/>
    </location>
</feature>
<evidence type="ECO:0000256" key="4">
    <source>
        <dbReference type="ARBA" id="ARBA00023002"/>
    </source>
</evidence>
<evidence type="ECO:0000313" key="6">
    <source>
        <dbReference type="EMBL" id="GMA39109.1"/>
    </source>
</evidence>
<dbReference type="PROSITE" id="PS51387">
    <property type="entry name" value="FAD_PCMH"/>
    <property type="match status" value="1"/>
</dbReference>
<dbReference type="Gene3D" id="3.30.465.10">
    <property type="match status" value="1"/>
</dbReference>
<keyword evidence="4" id="KW-0560">Oxidoreductase</keyword>
<keyword evidence="2" id="KW-0285">Flavoprotein</keyword>
<dbReference type="EMBL" id="BSUO01000001">
    <property type="protein sequence ID" value="GMA39109.1"/>
    <property type="molecule type" value="Genomic_DNA"/>
</dbReference>
<keyword evidence="7" id="KW-1185">Reference proteome</keyword>
<accession>A0ABQ6INS8</accession>
<dbReference type="Pfam" id="PF02913">
    <property type="entry name" value="FAD-oxidase_C"/>
    <property type="match status" value="1"/>
</dbReference>
<dbReference type="InterPro" id="IPR036318">
    <property type="entry name" value="FAD-bd_PCMH-like_sf"/>
</dbReference>
<dbReference type="Gene3D" id="1.10.45.10">
    <property type="entry name" value="Vanillyl-alcohol Oxidase, Chain A, domain 4"/>
    <property type="match status" value="1"/>
</dbReference>
<dbReference type="RefSeq" id="WP_348536101.1">
    <property type="nucleotide sequence ID" value="NZ_BSUO01000001.1"/>
</dbReference>
<dbReference type="Gene3D" id="3.30.70.2740">
    <property type="match status" value="1"/>
</dbReference>
<sequence>MTPVAILTDPETGIHTLGHSGRVSALSSSLPLISDPDVKRVYAVDASFGAAAPDDFEVVRARDVADVVEVMRHAHEHGVPVVPQGARTGLNGAAVATQGCIVLNTEALKEIELVDPVDGIAVAGAGVVTEELKKAARVEGMFFPPDPASAASSTLGGNVATNAGGLCCIKYGVTADYIRGLEVVLPGGETITTGRRTAKSVAGLDLTGLFVGSEGTLGVVTKVITRLVPAPEDPLTALATFPDLTSAAEAIIALRRDPNPPSLIEFLDAPSIAAIQALADYGFPSDCAAALLVQSDRPGHVGEDTQRFADLMQSHGADEIAVADDAQEADALLAGRRALNAALEAKGPNLIEDMCVPIRALPRLVEEGRELCAARGVEVTMSGHGGDGNLHPSIFFDPTDPDANARGHAAFSDLVDLSIALGGTISGEHGIGTIKAPYLRRQVGEAAIARMRQLKAVFDPKGICNPGKSYLG</sequence>
<reference evidence="7" key="1">
    <citation type="journal article" date="2019" name="Int. J. Syst. Evol. Microbiol.">
        <title>The Global Catalogue of Microorganisms (GCM) 10K type strain sequencing project: providing services to taxonomists for standard genome sequencing and annotation.</title>
        <authorList>
            <consortium name="The Broad Institute Genomics Platform"/>
            <consortium name="The Broad Institute Genome Sequencing Center for Infectious Disease"/>
            <person name="Wu L."/>
            <person name="Ma J."/>
        </authorList>
    </citation>
    <scope>NUCLEOTIDE SEQUENCE [LARGE SCALE GENOMIC DNA]</scope>
    <source>
        <strain evidence="7">NBRC 113072</strain>
    </source>
</reference>
<dbReference type="InterPro" id="IPR016171">
    <property type="entry name" value="Vanillyl_alc_oxidase_C-sub2"/>
</dbReference>
<dbReference type="InterPro" id="IPR016169">
    <property type="entry name" value="FAD-bd_PCMH_sub2"/>
</dbReference>
<dbReference type="InterPro" id="IPR016166">
    <property type="entry name" value="FAD-bd_PCMH"/>
</dbReference>
<evidence type="ECO:0000256" key="3">
    <source>
        <dbReference type="ARBA" id="ARBA00022827"/>
    </source>
</evidence>
<dbReference type="PANTHER" id="PTHR42934">
    <property type="entry name" value="GLYCOLATE OXIDASE SUBUNIT GLCD"/>
    <property type="match status" value="1"/>
</dbReference>
<dbReference type="SUPFAM" id="SSF55103">
    <property type="entry name" value="FAD-linked oxidases, C-terminal domain"/>
    <property type="match status" value="1"/>
</dbReference>
<dbReference type="PANTHER" id="PTHR42934:SF2">
    <property type="entry name" value="GLYCOLATE OXIDASE SUBUNIT GLCD"/>
    <property type="match status" value="1"/>
</dbReference>
<dbReference type="Proteomes" id="UP001157126">
    <property type="component" value="Unassembled WGS sequence"/>
</dbReference>
<organism evidence="6 7">
    <name type="scientific">Mobilicoccus caccae</name>
    <dbReference type="NCBI Taxonomy" id="1859295"/>
    <lineage>
        <taxon>Bacteria</taxon>
        <taxon>Bacillati</taxon>
        <taxon>Actinomycetota</taxon>
        <taxon>Actinomycetes</taxon>
        <taxon>Micrococcales</taxon>
        <taxon>Dermatophilaceae</taxon>
        <taxon>Mobilicoccus</taxon>
    </lineage>
</organism>
<keyword evidence="3" id="KW-0274">FAD</keyword>